<dbReference type="GO" id="GO:0003700">
    <property type="term" value="F:DNA-binding transcription factor activity"/>
    <property type="evidence" value="ECO:0007669"/>
    <property type="project" value="InterPro"/>
</dbReference>
<proteinExistence type="inferred from homology"/>
<evidence type="ECO:0000256" key="5">
    <source>
        <dbReference type="ARBA" id="ARBA00023163"/>
    </source>
</evidence>
<dbReference type="Pfam" id="PF00155">
    <property type="entry name" value="Aminotran_1_2"/>
    <property type="match status" value="1"/>
</dbReference>
<dbReference type="InterPro" id="IPR015424">
    <property type="entry name" value="PyrdxlP-dep_Trfase"/>
</dbReference>
<keyword evidence="4" id="KW-0238">DNA-binding</keyword>
<evidence type="ECO:0000259" key="7">
    <source>
        <dbReference type="PROSITE" id="PS50949"/>
    </source>
</evidence>
<dbReference type="InterPro" id="IPR004839">
    <property type="entry name" value="Aminotransferase_I/II_large"/>
</dbReference>
<keyword evidence="9" id="KW-1185">Reference proteome</keyword>
<keyword evidence="3" id="KW-0805">Transcription regulation</keyword>
<dbReference type="InterPro" id="IPR051446">
    <property type="entry name" value="HTH_trans_reg/aminotransferase"/>
</dbReference>
<evidence type="ECO:0000256" key="2">
    <source>
        <dbReference type="ARBA" id="ARBA00022898"/>
    </source>
</evidence>
<dbReference type="Gene3D" id="1.10.10.10">
    <property type="entry name" value="Winged helix-like DNA-binding domain superfamily/Winged helix DNA-binding domain"/>
    <property type="match status" value="1"/>
</dbReference>
<dbReference type="InterPro" id="IPR036388">
    <property type="entry name" value="WH-like_DNA-bd_sf"/>
</dbReference>
<sequence length="523" mass="56194">MAMPPAAREPERITRRICEAIKDQIALGLLGPGSRLPSTRSLAAEWGVSRTTVTAAYEQLIAEGYLETRQGTRAQVAQGLGQSPPQPGQPAPPASPGRLSAFGQRLAGFPLPPVAGTQRLVADFRYGDLAAADFPMPAWRKAVTGALLRRQPRLRYGDPCGLPGLRAAMQGYLWRARGLRCEPEQIIVVNGSQQGLDLCARLLLDPGDRAVMEDPGYNLARQVFLAAGAEVVPVAVDREGMRTEGLPAARLAYATPSHQFPLGGVMSAGRRRELLAWAQRCGAHVVEDDYDSEYRFDIAPIPPLQAMDEAGRVIYLGTISKTLSPTLRLGYLVVPPPLAAAFARAKRLTDRHAPLLEQEALADLIESGAYERHVRRVRRRNGERRAALLAALSARLGDAVTVVGADAGLHVVAWLNGVPRAREEAFINRAHAAGLGLYPVTPLYAPAAATLRPDAAGLVMGYASLEESAIRRGVGILGEVLEAFAAEEALTRIAAPPAARTARPRAPAPHASRWRRSAPPPER</sequence>
<evidence type="ECO:0000256" key="6">
    <source>
        <dbReference type="SAM" id="MobiDB-lite"/>
    </source>
</evidence>
<dbReference type="SUPFAM" id="SSF53383">
    <property type="entry name" value="PLP-dependent transferases"/>
    <property type="match status" value="1"/>
</dbReference>
<evidence type="ECO:0000256" key="1">
    <source>
        <dbReference type="ARBA" id="ARBA00005384"/>
    </source>
</evidence>
<dbReference type="AlphaFoldDB" id="A0A1G6ZEQ4"/>
<organism evidence="8 9">
    <name type="scientific">Belnapia rosea</name>
    <dbReference type="NCBI Taxonomy" id="938405"/>
    <lineage>
        <taxon>Bacteria</taxon>
        <taxon>Pseudomonadati</taxon>
        <taxon>Pseudomonadota</taxon>
        <taxon>Alphaproteobacteria</taxon>
        <taxon>Acetobacterales</taxon>
        <taxon>Roseomonadaceae</taxon>
        <taxon>Belnapia</taxon>
    </lineage>
</organism>
<dbReference type="PRINTS" id="PR00035">
    <property type="entry name" value="HTHGNTR"/>
</dbReference>
<dbReference type="PANTHER" id="PTHR46577">
    <property type="entry name" value="HTH-TYPE TRANSCRIPTIONAL REGULATORY PROTEIN GABR"/>
    <property type="match status" value="1"/>
</dbReference>
<dbReference type="GO" id="GO:0030170">
    <property type="term" value="F:pyridoxal phosphate binding"/>
    <property type="evidence" value="ECO:0007669"/>
    <property type="project" value="InterPro"/>
</dbReference>
<dbReference type="PROSITE" id="PS50949">
    <property type="entry name" value="HTH_GNTR"/>
    <property type="match status" value="1"/>
</dbReference>
<dbReference type="GO" id="GO:0003677">
    <property type="term" value="F:DNA binding"/>
    <property type="evidence" value="ECO:0007669"/>
    <property type="project" value="UniProtKB-KW"/>
</dbReference>
<feature type="compositionally biased region" description="Low complexity" evidence="6">
    <location>
        <begin position="495"/>
        <end position="511"/>
    </location>
</feature>
<comment type="similarity">
    <text evidence="1">In the C-terminal section; belongs to the class-I pyridoxal-phosphate-dependent aminotransferase family.</text>
</comment>
<dbReference type="PANTHER" id="PTHR46577:SF1">
    <property type="entry name" value="HTH-TYPE TRANSCRIPTIONAL REGULATORY PROTEIN GABR"/>
    <property type="match status" value="1"/>
</dbReference>
<dbReference type="SMART" id="SM00345">
    <property type="entry name" value="HTH_GNTR"/>
    <property type="match status" value="1"/>
</dbReference>
<feature type="domain" description="HTH gntR-type" evidence="7">
    <location>
        <begin position="11"/>
        <end position="79"/>
    </location>
</feature>
<evidence type="ECO:0000313" key="9">
    <source>
        <dbReference type="Proteomes" id="UP000198925"/>
    </source>
</evidence>
<dbReference type="STRING" id="938405.SAMN02927895_01222"/>
<reference evidence="8 9" key="1">
    <citation type="submission" date="2016-10" db="EMBL/GenBank/DDBJ databases">
        <authorList>
            <person name="de Groot N.N."/>
        </authorList>
    </citation>
    <scope>NUCLEOTIDE SEQUENCE [LARGE SCALE GENOMIC DNA]</scope>
    <source>
        <strain evidence="8 9">CPCC 100156</strain>
    </source>
</reference>
<dbReference type="EMBL" id="FMZX01000016">
    <property type="protein sequence ID" value="SDE01119.1"/>
    <property type="molecule type" value="Genomic_DNA"/>
</dbReference>
<dbReference type="SUPFAM" id="SSF46785">
    <property type="entry name" value="Winged helix' DNA-binding domain"/>
    <property type="match status" value="1"/>
</dbReference>
<keyword evidence="2" id="KW-0663">Pyridoxal phosphate</keyword>
<evidence type="ECO:0000256" key="3">
    <source>
        <dbReference type="ARBA" id="ARBA00023015"/>
    </source>
</evidence>
<dbReference type="InterPro" id="IPR036390">
    <property type="entry name" value="WH_DNA-bd_sf"/>
</dbReference>
<accession>A0A1G6ZEQ4</accession>
<gene>
    <name evidence="8" type="ORF">SAMN04487779_101674</name>
</gene>
<evidence type="ECO:0000313" key="8">
    <source>
        <dbReference type="EMBL" id="SDE01119.1"/>
    </source>
</evidence>
<name>A0A1G6ZEQ4_9PROT</name>
<dbReference type="InterPro" id="IPR015421">
    <property type="entry name" value="PyrdxlP-dep_Trfase_major"/>
</dbReference>
<protein>
    <submittedName>
        <fullName evidence="8">Transcriptional regulator, GntR family</fullName>
    </submittedName>
</protein>
<dbReference type="Pfam" id="PF00392">
    <property type="entry name" value="GntR"/>
    <property type="match status" value="1"/>
</dbReference>
<dbReference type="CDD" id="cd07377">
    <property type="entry name" value="WHTH_GntR"/>
    <property type="match status" value="1"/>
</dbReference>
<feature type="region of interest" description="Disordered" evidence="6">
    <location>
        <begin position="72"/>
        <end position="99"/>
    </location>
</feature>
<keyword evidence="5" id="KW-0804">Transcription</keyword>
<evidence type="ECO:0000256" key="4">
    <source>
        <dbReference type="ARBA" id="ARBA00023125"/>
    </source>
</evidence>
<dbReference type="Proteomes" id="UP000198925">
    <property type="component" value="Unassembled WGS sequence"/>
</dbReference>
<feature type="compositionally biased region" description="Pro residues" evidence="6">
    <location>
        <begin position="84"/>
        <end position="95"/>
    </location>
</feature>
<dbReference type="RefSeq" id="WP_090664531.1">
    <property type="nucleotide sequence ID" value="NZ_FMZX01000016.1"/>
</dbReference>
<dbReference type="InterPro" id="IPR000524">
    <property type="entry name" value="Tscrpt_reg_HTH_GntR"/>
</dbReference>
<dbReference type="CDD" id="cd00609">
    <property type="entry name" value="AAT_like"/>
    <property type="match status" value="1"/>
</dbReference>
<dbReference type="Gene3D" id="3.40.640.10">
    <property type="entry name" value="Type I PLP-dependent aspartate aminotransferase-like (Major domain)"/>
    <property type="match status" value="1"/>
</dbReference>
<feature type="region of interest" description="Disordered" evidence="6">
    <location>
        <begin position="495"/>
        <end position="523"/>
    </location>
</feature>